<organism evidence="3 4">
    <name type="scientific">Paramecium sonneborni</name>
    <dbReference type="NCBI Taxonomy" id="65129"/>
    <lineage>
        <taxon>Eukaryota</taxon>
        <taxon>Sar</taxon>
        <taxon>Alveolata</taxon>
        <taxon>Ciliophora</taxon>
        <taxon>Intramacronucleata</taxon>
        <taxon>Oligohymenophorea</taxon>
        <taxon>Peniculida</taxon>
        <taxon>Parameciidae</taxon>
        <taxon>Paramecium</taxon>
    </lineage>
</organism>
<dbReference type="EMBL" id="CAJJDN010000077">
    <property type="protein sequence ID" value="CAD8102334.1"/>
    <property type="molecule type" value="Genomic_DNA"/>
</dbReference>
<dbReference type="InterPro" id="IPR001680">
    <property type="entry name" value="WD40_rpt"/>
</dbReference>
<keyword evidence="1" id="KW-0853">WD repeat</keyword>
<feature type="coiled-coil region" evidence="2">
    <location>
        <begin position="327"/>
        <end position="357"/>
    </location>
</feature>
<evidence type="ECO:0000313" key="3">
    <source>
        <dbReference type="EMBL" id="CAD8102334.1"/>
    </source>
</evidence>
<evidence type="ECO:0000313" key="4">
    <source>
        <dbReference type="Proteomes" id="UP000692954"/>
    </source>
</evidence>
<comment type="caution">
    <text evidence="3">The sequence shown here is derived from an EMBL/GenBank/DDBJ whole genome shotgun (WGS) entry which is preliminary data.</text>
</comment>
<dbReference type="Proteomes" id="UP000692954">
    <property type="component" value="Unassembled WGS sequence"/>
</dbReference>
<dbReference type="GO" id="GO:0097361">
    <property type="term" value="C:cytosolic [4Fe-4S] assembly targeting complex"/>
    <property type="evidence" value="ECO:0007669"/>
    <property type="project" value="TreeGrafter"/>
</dbReference>
<gene>
    <name evidence="3" type="ORF">PSON_ATCC_30995.1.T0770209</name>
</gene>
<dbReference type="PROSITE" id="PS50082">
    <property type="entry name" value="WD_REPEATS_2"/>
    <property type="match status" value="2"/>
</dbReference>
<accession>A0A8S1PH57</accession>
<dbReference type="OrthoDB" id="406844at2759"/>
<dbReference type="PROSITE" id="PS50294">
    <property type="entry name" value="WD_REPEATS_REGION"/>
    <property type="match status" value="2"/>
</dbReference>
<dbReference type="PANTHER" id="PTHR19920">
    <property type="entry name" value="WD40 PROTEIN CIAO1"/>
    <property type="match status" value="1"/>
</dbReference>
<name>A0A8S1PH57_9CILI</name>
<protein>
    <recommendedName>
        <fullName evidence="5">WD40-repeat-containing domain</fullName>
    </recommendedName>
</protein>
<dbReference type="AlphaFoldDB" id="A0A8S1PH57"/>
<feature type="repeat" description="WD" evidence="1">
    <location>
        <begin position="470"/>
        <end position="507"/>
    </location>
</feature>
<keyword evidence="4" id="KW-1185">Reference proteome</keyword>
<evidence type="ECO:0000256" key="1">
    <source>
        <dbReference type="PROSITE-ProRule" id="PRU00221"/>
    </source>
</evidence>
<sequence length="733" mass="87015">MIKIKQTVENVKMIGKSENCQQLQKLNLIDKKILEKHTESQDRNWMIIKEAEEQILNCKLQYLKESEIRKENNIEILNHFKQNLIQMKQQMINKIDEIISFINNQLTRILNIKIERDDQYKEGSNQNLDYIEKSYIQLRQISLNFVEIETHLQQQLKTLDLQDFLKYQEKMLRSIRCENQINLKEVLPFGIDQIQKNNNWICEKHKLQLMFVDLKQISVVPNRIACAYCIPEYLVQFTNFDQFKSMWNQQISYISNFQNLQDRNVNNSIQMAHQQLIQLKDQFNCMIDESIISLRSLTLNQSKILERLLSLIKKEWYQYSKEEIIYIAEILSQQNFLKELNEQIESEQKAKIQSIQEILNELFLNLQQKFNDQKLTQCSVPIQEKNGKYLKISFKKDIPFKNLEQDENKNINVTIKPFKYELIKKNSFKDDKIYAITFNQDSSLVMTGYSFGTIKVFQFKNGYMKQTQVLQNHQGIVCCLQILKSCQQFVSGGEDQTILIWQINENKEWICLQILQRHTDYIRCIISNSNEDLIISCGDDQTIQFWNKDLQWNWQQRLLGHRNKVESISLNESNTKLVSCAYMDFTILVSEKLQYDSEWIIIQTIKVDNWGQGLCFMNDFLFSYQPSRSETLFIYELDKITNTFNKTKEVRIKSGYQSDCVFPLQFIKSNSIILNKTGCFINLISFKQNGEFVNGQSIKYQNQYIQGALTNDGQYLVTWDEGTKQVQIRIYKH</sequence>
<evidence type="ECO:0008006" key="5">
    <source>
        <dbReference type="Google" id="ProtNLM"/>
    </source>
</evidence>
<proteinExistence type="predicted"/>
<reference evidence="3" key="1">
    <citation type="submission" date="2021-01" db="EMBL/GenBank/DDBJ databases">
        <authorList>
            <consortium name="Genoscope - CEA"/>
            <person name="William W."/>
        </authorList>
    </citation>
    <scope>NUCLEOTIDE SEQUENCE</scope>
</reference>
<dbReference type="Pfam" id="PF00400">
    <property type="entry name" value="WD40"/>
    <property type="match status" value="2"/>
</dbReference>
<keyword evidence="2" id="KW-0175">Coiled coil</keyword>
<dbReference type="SMART" id="SM00320">
    <property type="entry name" value="WD40"/>
    <property type="match status" value="4"/>
</dbReference>
<feature type="repeat" description="WD" evidence="1">
    <location>
        <begin position="515"/>
        <end position="547"/>
    </location>
</feature>
<dbReference type="PANTHER" id="PTHR19920:SF0">
    <property type="entry name" value="CYTOSOLIC IRON-SULFUR PROTEIN ASSEMBLY PROTEIN CIAO1-RELATED"/>
    <property type="match status" value="1"/>
</dbReference>
<dbReference type="GO" id="GO:0016226">
    <property type="term" value="P:iron-sulfur cluster assembly"/>
    <property type="evidence" value="ECO:0007669"/>
    <property type="project" value="TreeGrafter"/>
</dbReference>
<evidence type="ECO:0000256" key="2">
    <source>
        <dbReference type="SAM" id="Coils"/>
    </source>
</evidence>